<dbReference type="InterPro" id="IPR023009">
    <property type="entry name" value="Tyrosine_recombinase_XerC/XerD"/>
</dbReference>
<evidence type="ECO:0000256" key="1">
    <source>
        <dbReference type="ARBA" id="ARBA00004496"/>
    </source>
</evidence>
<evidence type="ECO:0000259" key="10">
    <source>
        <dbReference type="PROSITE" id="PS51898"/>
    </source>
</evidence>
<feature type="active site" evidence="9">
    <location>
        <position position="143"/>
    </location>
</feature>
<evidence type="ECO:0000313" key="12">
    <source>
        <dbReference type="EMBL" id="MDM5147722.1"/>
    </source>
</evidence>
<dbReference type="InterPro" id="IPR004107">
    <property type="entry name" value="Integrase_SAM-like_N"/>
</dbReference>
<dbReference type="EMBL" id="JANQAO010000003">
    <property type="protein sequence ID" value="MDM5147722.1"/>
    <property type="molecule type" value="Genomic_DNA"/>
</dbReference>
<evidence type="ECO:0000256" key="7">
    <source>
        <dbReference type="ARBA" id="ARBA00023172"/>
    </source>
</evidence>
<dbReference type="InterPro" id="IPR050090">
    <property type="entry name" value="Tyrosine_recombinase_XerCD"/>
</dbReference>
<dbReference type="PANTHER" id="PTHR30349:SF81">
    <property type="entry name" value="TYROSINE RECOMBINASE XERC"/>
    <property type="match status" value="1"/>
</dbReference>
<accession>A0ABT7QM04</accession>
<dbReference type="Pfam" id="PF00589">
    <property type="entry name" value="Phage_integrase"/>
    <property type="match status" value="1"/>
</dbReference>
<dbReference type="PANTHER" id="PTHR30349">
    <property type="entry name" value="PHAGE INTEGRASE-RELATED"/>
    <property type="match status" value="1"/>
</dbReference>
<evidence type="ECO:0000256" key="8">
    <source>
        <dbReference type="ARBA" id="ARBA00023306"/>
    </source>
</evidence>
<name>A0ABT7QM04_9GAMM</name>
<evidence type="ECO:0000256" key="5">
    <source>
        <dbReference type="ARBA" id="ARBA00022908"/>
    </source>
</evidence>
<comment type="subcellular location">
    <subcellularLocation>
        <location evidence="1 9">Cytoplasm</location>
    </subcellularLocation>
</comment>
<evidence type="ECO:0000313" key="13">
    <source>
        <dbReference type="Proteomes" id="UP001168167"/>
    </source>
</evidence>
<feature type="domain" description="Tyr recombinase" evidence="10">
    <location>
        <begin position="103"/>
        <end position="283"/>
    </location>
</feature>
<dbReference type="Proteomes" id="UP001168167">
    <property type="component" value="Unassembled WGS sequence"/>
</dbReference>
<keyword evidence="2 9" id="KW-0963">Cytoplasm</keyword>
<dbReference type="InterPro" id="IPR044068">
    <property type="entry name" value="CB"/>
</dbReference>
<keyword evidence="7 9" id="KW-0233">DNA recombination</keyword>
<comment type="subunit">
    <text evidence="9">Forms a cyclic heterotetrameric complex composed of two molecules of XerC and two molecules of XerD.</text>
</comment>
<dbReference type="InterPro" id="IPR002104">
    <property type="entry name" value="Integrase_catalytic"/>
</dbReference>
<sequence>MNTLKEASAAFVHETAAVRRLSVHTVEAYRRDLEILQNALPMPLTDITPQNMRHLLATQHGMSPASTARRLSTWRLFFNYLLKTGDIRNNPAHSLRAPKKQGRLPRALTPDKTAFLLNDDTGSGWLKWRDDAMFELLYSTGLRVGEMTALNVSDISAGMVHVQRGKGGRGRVVPAGTVAQKALSCWLTARASAANHNETALFVNRRGGRLNVRTVQQRLSTRAARLGMAGQVSPHVLRHSCASHFLQSSGDLRATQDLLGHRDITSTQIYTRLDFQNLAKTYDLAHPRAKKKAH</sequence>
<comment type="similarity">
    <text evidence="9">Belongs to the 'phage' integrase family. XerC subfamily.</text>
</comment>
<feature type="active site" evidence="9">
    <location>
        <position position="235"/>
    </location>
</feature>
<protein>
    <recommendedName>
        <fullName evidence="9">Tyrosine recombinase XerC</fullName>
    </recommendedName>
</protein>
<reference evidence="12" key="2">
    <citation type="journal article" date="2023" name="Microbiome">
        <title>Synthase-selected sorting approach identifies a beta-lactone synthase in a nudibranch symbiotic bacterium.</title>
        <authorList>
            <person name="Dzunkova M."/>
            <person name="La Clair J.J."/>
            <person name="Tyml T."/>
            <person name="Doud D."/>
            <person name="Schulz F."/>
            <person name="Piquer-Esteban S."/>
            <person name="Porcel Sanchis D."/>
            <person name="Osborn A."/>
            <person name="Robinson D."/>
            <person name="Louie K.B."/>
            <person name="Bowen B.P."/>
            <person name="Bowers R.M."/>
            <person name="Lee J."/>
            <person name="Arnau V."/>
            <person name="Diaz-Villanueva W."/>
            <person name="Stepanauskas R."/>
            <person name="Gosliner T."/>
            <person name="Date S.V."/>
            <person name="Northen T.R."/>
            <person name="Cheng J.F."/>
            <person name="Burkart M.D."/>
            <person name="Woyke T."/>
        </authorList>
    </citation>
    <scope>NUCLEOTIDE SEQUENCE</scope>
    <source>
        <strain evidence="12">Df01</strain>
    </source>
</reference>
<keyword evidence="8 9" id="KW-0131">Cell cycle</keyword>
<dbReference type="SUPFAM" id="SSF56349">
    <property type="entry name" value="DNA breaking-rejoining enzymes"/>
    <property type="match status" value="1"/>
</dbReference>
<feature type="active site" evidence="9">
    <location>
        <position position="261"/>
    </location>
</feature>
<evidence type="ECO:0000256" key="4">
    <source>
        <dbReference type="ARBA" id="ARBA00022829"/>
    </source>
</evidence>
<dbReference type="HAMAP" id="MF_01808">
    <property type="entry name" value="Recomb_XerC_XerD"/>
    <property type="match status" value="1"/>
</dbReference>
<evidence type="ECO:0000256" key="9">
    <source>
        <dbReference type="HAMAP-Rule" id="MF_01808"/>
    </source>
</evidence>
<organism evidence="12 13">
    <name type="scientific">Candidatus Doriopsillibacter californiensis</name>
    <dbReference type="NCBI Taxonomy" id="2970740"/>
    <lineage>
        <taxon>Bacteria</taxon>
        <taxon>Pseudomonadati</taxon>
        <taxon>Pseudomonadota</taxon>
        <taxon>Gammaproteobacteria</taxon>
        <taxon>Candidatus Tethybacterales</taxon>
        <taxon>Candidatus Persebacteraceae</taxon>
        <taxon>Candidatus Doriopsillibacter</taxon>
    </lineage>
</organism>
<feature type="active site" evidence="9">
    <location>
        <position position="166"/>
    </location>
</feature>
<reference evidence="12" key="1">
    <citation type="submission" date="2022-08" db="EMBL/GenBank/DDBJ databases">
        <authorList>
            <person name="Dzunkova M."/>
            <person name="La Clair J."/>
            <person name="Tyml T."/>
            <person name="Doud D."/>
            <person name="Schulz F."/>
            <person name="Piquer S."/>
            <person name="Porcel Sanchis D."/>
            <person name="Osborn A."/>
            <person name="Robinson D."/>
            <person name="Louie K.B."/>
            <person name="Bowen B.P."/>
            <person name="Bowers R."/>
            <person name="Lee J."/>
            <person name="Arnau Llombart V."/>
            <person name="Diaz Villanueva W."/>
            <person name="Gosliner T."/>
            <person name="Northen T."/>
            <person name="Cheng J.-F."/>
            <person name="Burkart M.D."/>
            <person name="Woyke T."/>
        </authorList>
    </citation>
    <scope>NUCLEOTIDE SEQUENCE</scope>
    <source>
        <strain evidence="12">Df01</strain>
    </source>
</reference>
<proteinExistence type="inferred from homology"/>
<feature type="active site" description="O-(3'-phospho-DNA)-tyrosine intermediate" evidence="9">
    <location>
        <position position="270"/>
    </location>
</feature>
<comment type="caution">
    <text evidence="12">The sequence shown here is derived from an EMBL/GenBank/DDBJ whole genome shotgun (WGS) entry which is preliminary data.</text>
</comment>
<comment type="function">
    <text evidence="9">Site-specific tyrosine recombinase, which acts by catalyzing the cutting and rejoining of the recombining DNA molecules. The XerC-XerD complex is essential to convert dimers of the bacterial chromosome into monomers to permit their segregation at cell division. It also contributes to the segregational stability of plasmids.</text>
</comment>
<dbReference type="PROSITE" id="PS51898">
    <property type="entry name" value="TYR_RECOMBINASE"/>
    <property type="match status" value="1"/>
</dbReference>
<keyword evidence="4 9" id="KW-0159">Chromosome partition</keyword>
<keyword evidence="3 9" id="KW-0132">Cell division</keyword>
<dbReference type="Gene3D" id="1.10.443.10">
    <property type="entry name" value="Intergrase catalytic core"/>
    <property type="match status" value="1"/>
</dbReference>
<dbReference type="InterPro" id="IPR011010">
    <property type="entry name" value="DNA_brk_join_enz"/>
</dbReference>
<evidence type="ECO:0000256" key="2">
    <source>
        <dbReference type="ARBA" id="ARBA00022490"/>
    </source>
</evidence>
<dbReference type="InterPro" id="IPR010998">
    <property type="entry name" value="Integrase_recombinase_N"/>
</dbReference>
<keyword evidence="13" id="KW-1185">Reference proteome</keyword>
<evidence type="ECO:0000256" key="6">
    <source>
        <dbReference type="ARBA" id="ARBA00023125"/>
    </source>
</evidence>
<keyword evidence="5 9" id="KW-0229">DNA integration</keyword>
<evidence type="ECO:0000256" key="3">
    <source>
        <dbReference type="ARBA" id="ARBA00022618"/>
    </source>
</evidence>
<dbReference type="Pfam" id="PF02899">
    <property type="entry name" value="Phage_int_SAM_1"/>
    <property type="match status" value="1"/>
</dbReference>
<gene>
    <name evidence="9" type="primary">xerC</name>
    <name evidence="12" type="ORF">NQX30_04990</name>
</gene>
<evidence type="ECO:0000259" key="11">
    <source>
        <dbReference type="PROSITE" id="PS51900"/>
    </source>
</evidence>
<feature type="domain" description="Core-binding (CB)" evidence="11">
    <location>
        <begin position="2"/>
        <end position="82"/>
    </location>
</feature>
<dbReference type="InterPro" id="IPR013762">
    <property type="entry name" value="Integrase-like_cat_sf"/>
</dbReference>
<feature type="active site" evidence="9">
    <location>
        <position position="238"/>
    </location>
</feature>
<dbReference type="Gene3D" id="1.10.150.130">
    <property type="match status" value="1"/>
</dbReference>
<keyword evidence="6 9" id="KW-0238">DNA-binding</keyword>
<dbReference type="PROSITE" id="PS51900">
    <property type="entry name" value="CB"/>
    <property type="match status" value="1"/>
</dbReference>